<name>A0A4R6ITZ5_9BACT</name>
<evidence type="ECO:0000313" key="1">
    <source>
        <dbReference type="EMBL" id="TDO25751.1"/>
    </source>
</evidence>
<dbReference type="EMBL" id="SNWP01000012">
    <property type="protein sequence ID" value="TDO25751.1"/>
    <property type="molecule type" value="Genomic_DNA"/>
</dbReference>
<reference evidence="1 2" key="1">
    <citation type="submission" date="2019-03" db="EMBL/GenBank/DDBJ databases">
        <title>Genomic Encyclopedia of Archaeal and Bacterial Type Strains, Phase II (KMG-II): from individual species to whole genera.</title>
        <authorList>
            <person name="Goeker M."/>
        </authorList>
    </citation>
    <scope>NUCLEOTIDE SEQUENCE [LARGE SCALE GENOMIC DNA]</scope>
    <source>
        <strain evidence="1 2">DSM 28323</strain>
    </source>
</reference>
<dbReference type="Proteomes" id="UP000295741">
    <property type="component" value="Unassembled WGS sequence"/>
</dbReference>
<organism evidence="1 2">
    <name type="scientific">Sediminibacterium goheungense</name>
    <dbReference type="NCBI Taxonomy" id="1086393"/>
    <lineage>
        <taxon>Bacteria</taxon>
        <taxon>Pseudomonadati</taxon>
        <taxon>Bacteroidota</taxon>
        <taxon>Chitinophagia</taxon>
        <taxon>Chitinophagales</taxon>
        <taxon>Chitinophagaceae</taxon>
        <taxon>Sediminibacterium</taxon>
    </lineage>
</organism>
<dbReference type="RefSeq" id="WP_133475245.1">
    <property type="nucleotide sequence ID" value="NZ_SNWP01000012.1"/>
</dbReference>
<dbReference type="OrthoDB" id="88903at2"/>
<evidence type="ECO:0008006" key="3">
    <source>
        <dbReference type="Google" id="ProtNLM"/>
    </source>
</evidence>
<accession>A0A4R6ITZ5</accession>
<proteinExistence type="predicted"/>
<dbReference type="AlphaFoldDB" id="A0A4R6ITZ5"/>
<evidence type="ECO:0000313" key="2">
    <source>
        <dbReference type="Proteomes" id="UP000295741"/>
    </source>
</evidence>
<gene>
    <name evidence="1" type="ORF">BC659_2674</name>
</gene>
<comment type="caution">
    <text evidence="1">The sequence shown here is derived from an EMBL/GenBank/DDBJ whole genome shotgun (WGS) entry which is preliminary data.</text>
</comment>
<protein>
    <recommendedName>
        <fullName evidence="3">KAP-like P-loop domain-containing protein</fullName>
    </recommendedName>
</protein>
<sequence>MKVSGRIIKMALQGFLSYKQIENINLESITEDTARASNEFLDTNELFICFDDLERKDSNLSFADLIGYINTLVDQNIKILIICNEDIIGEDDEYKTHIEKIIGIKFPYQPDISQIINSITTQEYAGYPEFTQKLKEHNDLLVLFTKKNNTNFRSCEYGISILHDCFSKIEQGLENLKNDTKEEYVKQTSNIIRFILIIAIEYKQNRISYKNINDFRKLVFSLSDIFNDQESYQDSTTTQNREILTDLLKKYNIQTGEYRFFQSLFRYITEGSEFTSQIFFEEFQIIFQLTDDKIPFHYKIFNQLDYKTSLLLEEEEYLASTIKMLDYAKLGHYDLPEYLTIIFYIERYNNPLNLNFEHEIEELKAGFSIAANRIKNTTSWDNAAFMFENSYSDRDMSELNMQFYQYGMEIINIIKEEKNNIKRNETAQLFKSDFTLFIKKYQSNGDFRNYVDSTDFLKEISDHELITLIYRISLHEIQLFNLFIKQRYHHANEHNRELPILEHTITMLETNIKSTETTTNTPRKLALFKQVLECLKKATKAQS</sequence>
<keyword evidence="2" id="KW-1185">Reference proteome</keyword>